<dbReference type="RefSeq" id="WP_387132189.1">
    <property type="nucleotide sequence ID" value="NZ_JBIATK010000012.1"/>
</dbReference>
<gene>
    <name evidence="1" type="ORF">ACFYY5_29640</name>
</gene>
<name>A0ABW6TLL7_9NOCA</name>
<organism evidence="1 2">
    <name type="scientific">Nocardia elegans</name>
    <dbReference type="NCBI Taxonomy" id="300029"/>
    <lineage>
        <taxon>Bacteria</taxon>
        <taxon>Bacillati</taxon>
        <taxon>Actinomycetota</taxon>
        <taxon>Actinomycetes</taxon>
        <taxon>Mycobacteriales</taxon>
        <taxon>Nocardiaceae</taxon>
        <taxon>Nocardia</taxon>
    </lineage>
</organism>
<comment type="caution">
    <text evidence="1">The sequence shown here is derived from an EMBL/GenBank/DDBJ whole genome shotgun (WGS) entry which is preliminary data.</text>
</comment>
<proteinExistence type="predicted"/>
<dbReference type="EMBL" id="JBIATK010000012">
    <property type="protein sequence ID" value="MFF4027019.1"/>
    <property type="molecule type" value="Genomic_DNA"/>
</dbReference>
<dbReference type="Proteomes" id="UP001602089">
    <property type="component" value="Unassembled WGS sequence"/>
</dbReference>
<sequence>MSFLLRRNLPLAYAGWYDSFERPVENPVKWPWVHLGDGTPADINTLGELHVPQNSATTNGGGESYEFMPFTPNSGLELEMFWPVGGAAAQSYDFYFTDTWANIGATFQNAVGIRLFYRIDAAGGPNVYVGEYPSMWQLGTIRATFTPPAGAFGGTVTLRVWFDDDQWVRVWVNGTYLGSATLDPGYKLGPGRRCLRMVNGTFADGYIRWINHYDRPSSIPPNTVWQSQFFDDFNRSDGAVGNGWTQLGSAAAISSGSWAKNGTNDESCGLIRDTGNTSGRMRIEATVGGASGINNTSDSGLVLCSNAAGTQGLSANIFGNQIFLSQFSSSLSGNPTFTDQSSISSGVTVNTGDKIAFTVYNGIAWIEINGTRRLYSGAANNTVPATNSWAGLRVERASSNYSNSWNDVRIYSGLG</sequence>
<accession>A0ABW6TLL7</accession>
<protein>
    <recommendedName>
        <fullName evidence="3">Minor tail protein</fullName>
    </recommendedName>
</protein>
<evidence type="ECO:0000313" key="2">
    <source>
        <dbReference type="Proteomes" id="UP001602089"/>
    </source>
</evidence>
<reference evidence="1 2" key="1">
    <citation type="submission" date="2024-10" db="EMBL/GenBank/DDBJ databases">
        <title>The Natural Products Discovery Center: Release of the First 8490 Sequenced Strains for Exploring Actinobacteria Biosynthetic Diversity.</title>
        <authorList>
            <person name="Kalkreuter E."/>
            <person name="Kautsar S.A."/>
            <person name="Yang D."/>
            <person name="Bader C.D."/>
            <person name="Teijaro C.N."/>
            <person name="Fluegel L."/>
            <person name="Davis C.M."/>
            <person name="Simpson J.R."/>
            <person name="Lauterbach L."/>
            <person name="Steele A.D."/>
            <person name="Gui C."/>
            <person name="Meng S."/>
            <person name="Li G."/>
            <person name="Viehrig K."/>
            <person name="Ye F."/>
            <person name="Su P."/>
            <person name="Kiefer A.F."/>
            <person name="Nichols A."/>
            <person name="Cepeda A.J."/>
            <person name="Yan W."/>
            <person name="Fan B."/>
            <person name="Jiang Y."/>
            <person name="Adhikari A."/>
            <person name="Zheng C.-J."/>
            <person name="Schuster L."/>
            <person name="Cowan T.M."/>
            <person name="Smanski M.J."/>
            <person name="Chevrette M.G."/>
            <person name="De Carvalho L.P.S."/>
            <person name="Shen B."/>
        </authorList>
    </citation>
    <scope>NUCLEOTIDE SEQUENCE [LARGE SCALE GENOMIC DNA]</scope>
    <source>
        <strain evidence="1 2">NPDC001867</strain>
    </source>
</reference>
<evidence type="ECO:0000313" key="1">
    <source>
        <dbReference type="EMBL" id="MFF4027019.1"/>
    </source>
</evidence>
<keyword evidence="2" id="KW-1185">Reference proteome</keyword>
<evidence type="ECO:0008006" key="3">
    <source>
        <dbReference type="Google" id="ProtNLM"/>
    </source>
</evidence>